<reference evidence="3" key="1">
    <citation type="submission" date="2016-06" db="UniProtKB">
        <authorList>
            <consortium name="WormBaseParasite"/>
        </authorList>
    </citation>
    <scope>IDENTIFICATION</scope>
</reference>
<evidence type="ECO:0000313" key="1">
    <source>
        <dbReference type="EMBL" id="VDM39998.1"/>
    </source>
</evidence>
<evidence type="ECO:0000313" key="2">
    <source>
        <dbReference type="Proteomes" id="UP000050794"/>
    </source>
</evidence>
<dbReference type="AlphaFoldDB" id="A0A183UJK7"/>
<proteinExistence type="predicted"/>
<organism evidence="2 3">
    <name type="scientific">Toxocara canis</name>
    <name type="common">Canine roundworm</name>
    <dbReference type="NCBI Taxonomy" id="6265"/>
    <lineage>
        <taxon>Eukaryota</taxon>
        <taxon>Metazoa</taxon>
        <taxon>Ecdysozoa</taxon>
        <taxon>Nematoda</taxon>
        <taxon>Chromadorea</taxon>
        <taxon>Rhabditida</taxon>
        <taxon>Spirurina</taxon>
        <taxon>Ascaridomorpha</taxon>
        <taxon>Ascaridoidea</taxon>
        <taxon>Toxocaridae</taxon>
        <taxon>Toxocara</taxon>
    </lineage>
</organism>
<dbReference type="EMBL" id="UYWY01019970">
    <property type="protein sequence ID" value="VDM39998.1"/>
    <property type="molecule type" value="Genomic_DNA"/>
</dbReference>
<dbReference type="Proteomes" id="UP000050794">
    <property type="component" value="Unassembled WGS sequence"/>
</dbReference>
<keyword evidence="2" id="KW-1185">Reference proteome</keyword>
<dbReference type="WBParaSite" id="TCNE_0000867701-mRNA-1">
    <property type="protein sequence ID" value="TCNE_0000867701-mRNA-1"/>
    <property type="gene ID" value="TCNE_0000867701"/>
</dbReference>
<evidence type="ECO:0000313" key="3">
    <source>
        <dbReference type="WBParaSite" id="TCNE_0000867701-mRNA-1"/>
    </source>
</evidence>
<accession>A0A183UJK7</accession>
<gene>
    <name evidence="1" type="ORF">TCNE_LOCUS8677</name>
</gene>
<sequence length="69" mass="7833">MFGYRYTLVVQFCMLSGGVGVLEAVHALSLCYVSSTLEKGANWPISIYWLIDAFEQHNREPSRAEPRHS</sequence>
<protein>
    <submittedName>
        <fullName evidence="3">Secreted protein</fullName>
    </submittedName>
</protein>
<reference evidence="1 2" key="2">
    <citation type="submission" date="2018-11" db="EMBL/GenBank/DDBJ databases">
        <authorList>
            <consortium name="Pathogen Informatics"/>
        </authorList>
    </citation>
    <scope>NUCLEOTIDE SEQUENCE [LARGE SCALE GENOMIC DNA]</scope>
</reference>
<name>A0A183UJK7_TOXCA</name>